<dbReference type="PANTHER" id="PTHR13016:SF0">
    <property type="entry name" value="AMME SYNDROME CANDIDATE GENE 1 PROTEIN"/>
    <property type="match status" value="1"/>
</dbReference>
<evidence type="ECO:0000313" key="11">
    <source>
        <dbReference type="Proteomes" id="UP000522365"/>
    </source>
</evidence>
<dbReference type="PANTHER" id="PTHR13016">
    <property type="entry name" value="AMMECR1 HOMOLOG"/>
    <property type="match status" value="1"/>
</dbReference>
<dbReference type="EMBL" id="JACDUP010000003">
    <property type="protein sequence ID" value="MBA2869665.1"/>
    <property type="molecule type" value="Genomic_DNA"/>
</dbReference>
<dbReference type="EMBL" id="CP026606">
    <property type="protein sequence ID" value="AVB75856.1"/>
    <property type="molecule type" value="Genomic_DNA"/>
</dbReference>
<dbReference type="SUPFAM" id="SSF143447">
    <property type="entry name" value="AMMECR1-like"/>
    <property type="match status" value="1"/>
</dbReference>
<protein>
    <recommendedName>
        <fullName evidence="1">Protein HNP87_001615</fullName>
    </recommendedName>
</protein>
<sequence>MKLTLEEGTSLVGYVRNVIKQYLKGEEPDIQKYPDKFNNVFGVFVSLHTHPEHDLRGCIGIPEPAMSLIDAIKETSISAAVHDPRFQPLKHSELKNTIIEVSVLTPPEDVEVEDSMEYLEKLEVGRDGLIIEFGPYRGLLLPQVATEYNWDTKQFLSNLCLKAGLPTTAWIEYDVKIKSFQAQVFEELIPNGPVVEKSTYTGC</sequence>
<dbReference type="Proteomes" id="UP000571751">
    <property type="component" value="Unassembled WGS sequence"/>
</dbReference>
<dbReference type="EMBL" id="JACDUK010000003">
    <property type="protein sequence ID" value="MBA2853621.1"/>
    <property type="molecule type" value="Genomic_DNA"/>
</dbReference>
<dbReference type="Proteomes" id="UP000239462">
    <property type="component" value="Chromosome"/>
</dbReference>
<dbReference type="PROSITE" id="PS51112">
    <property type="entry name" value="AMMECR1"/>
    <property type="match status" value="1"/>
</dbReference>
<feature type="domain" description="AMMECR1" evidence="2">
    <location>
        <begin position="6"/>
        <end position="196"/>
    </location>
</feature>
<evidence type="ECO:0000313" key="4">
    <source>
        <dbReference type="EMBL" id="MBA2841066.1"/>
    </source>
</evidence>
<evidence type="ECO:0000313" key="12">
    <source>
        <dbReference type="Proteomes" id="UP000563838"/>
    </source>
</evidence>
<dbReference type="Gene3D" id="3.30.700.20">
    <property type="entry name" value="Hypothetical protein ph0010, domain 1"/>
    <property type="match status" value="1"/>
</dbReference>
<proteinExistence type="inferred from homology"/>
<dbReference type="Gene3D" id="3.30.1490.150">
    <property type="entry name" value="Hypothetical protein ph0010, domain 2"/>
    <property type="match status" value="1"/>
</dbReference>
<evidence type="ECO:0000313" key="15">
    <source>
        <dbReference type="Proteomes" id="UP000571751"/>
    </source>
</evidence>
<dbReference type="NCBIfam" id="TIGR04335">
    <property type="entry name" value="AmmeMemoSam_A"/>
    <property type="match status" value="1"/>
</dbReference>
<organism evidence="3 10">
    <name type="scientific">Methanococcus maripaludis</name>
    <name type="common">Methanococcus deltae</name>
    <dbReference type="NCBI Taxonomy" id="39152"/>
    <lineage>
        <taxon>Archaea</taxon>
        <taxon>Methanobacteriati</taxon>
        <taxon>Methanobacteriota</taxon>
        <taxon>Methanomada group</taxon>
        <taxon>Methanococci</taxon>
        <taxon>Methanococcales</taxon>
        <taxon>Methanococcaceae</taxon>
        <taxon>Methanococcus</taxon>
    </lineage>
</organism>
<name>A0A2L1CAF8_METMI</name>
<evidence type="ECO:0000313" key="10">
    <source>
        <dbReference type="Proteomes" id="UP000239462"/>
    </source>
</evidence>
<dbReference type="KEGG" id="mmad:MMJJ_04390"/>
<dbReference type="Proteomes" id="UP000568063">
    <property type="component" value="Unassembled WGS sequence"/>
</dbReference>
<dbReference type="HAMAP" id="MF_00645">
    <property type="entry name" value="AMMECR1"/>
    <property type="match status" value="1"/>
</dbReference>
<evidence type="ECO:0000259" key="2">
    <source>
        <dbReference type="PROSITE" id="PS51112"/>
    </source>
</evidence>
<reference evidence="3" key="2">
    <citation type="submission" date="2018-02" db="EMBL/GenBank/DDBJ databases">
        <title>Complete genome sequence of the Methanococcus maripaludis type strain JJ (DSM 2067), a model for selenoprotein synthesis in Archaea.</title>
        <authorList>
            <person name="Poehlein A."/>
            <person name="Heym D."/>
            <person name="Quitzke V."/>
            <person name="Fersch J."/>
            <person name="Daniel R."/>
            <person name="Rother M."/>
        </authorList>
    </citation>
    <scope>NUCLEOTIDE SEQUENCE [LARGE SCALE GENOMIC DNA]</scope>
    <source>
        <strain evidence="3">DSM 2067</strain>
    </source>
</reference>
<dbReference type="Proteomes" id="UP000567099">
    <property type="component" value="Unassembled WGS sequence"/>
</dbReference>
<dbReference type="InterPro" id="IPR027623">
    <property type="entry name" value="AmmeMemoSam_A"/>
</dbReference>
<dbReference type="AlphaFoldDB" id="A0A2L1CAF8"/>
<dbReference type="InterPro" id="IPR023472">
    <property type="entry name" value="Uncharacterised_MJ0810"/>
</dbReference>
<dbReference type="Proteomes" id="UP000522365">
    <property type="component" value="Unassembled WGS sequence"/>
</dbReference>
<dbReference type="InterPro" id="IPR036071">
    <property type="entry name" value="AMMECR1_dom_sf"/>
</dbReference>
<evidence type="ECO:0000313" key="7">
    <source>
        <dbReference type="EMBL" id="MBA2864273.1"/>
    </source>
</evidence>
<dbReference type="RefSeq" id="WP_104837481.1">
    <property type="nucleotide sequence ID" value="NZ_CP026606.1"/>
</dbReference>
<evidence type="ECO:0000256" key="1">
    <source>
        <dbReference type="HAMAP-Rule" id="MF_00645"/>
    </source>
</evidence>
<gene>
    <name evidence="4" type="ORF">HNP87_001615</name>
    <name evidence="5" type="ORF">HNP89_001597</name>
    <name evidence="6" type="ORF">HNP91_001569</name>
    <name evidence="7" type="ORF">HNP94_001273</name>
    <name evidence="8" type="ORF">HNP95_001861</name>
    <name evidence="9" type="ORF">HNP96_001240</name>
    <name evidence="3" type="ORF">MMJJ_04390</name>
</gene>
<dbReference type="EMBL" id="JACDUO010000001">
    <property type="protein sequence ID" value="MBA2864273.1"/>
    <property type="molecule type" value="Genomic_DNA"/>
</dbReference>
<dbReference type="InterPro" id="IPR023473">
    <property type="entry name" value="AMMECR1"/>
</dbReference>
<reference evidence="11 12" key="3">
    <citation type="submission" date="2020-07" db="EMBL/GenBank/DDBJ databases">
        <title>Genomic Encyclopedia of Type Strains, Phase IV (KMG-V): Genome sequencing to study the core and pangenomes of soil and plant-associated prokaryotes.</title>
        <authorList>
            <person name="Whitman W."/>
        </authorList>
    </citation>
    <scope>NUCLEOTIDE SEQUENCE [LARGE SCALE GENOMIC DNA]</scope>
    <source>
        <strain evidence="4 12">A4</strain>
        <strain evidence="7 13">C13</strain>
        <strain evidence="8 15">C14</strain>
        <strain evidence="6 14">C9</strain>
        <strain evidence="9 16">D1</strain>
        <strain evidence="5 11">S1</strain>
    </source>
</reference>
<evidence type="ECO:0000313" key="6">
    <source>
        <dbReference type="EMBL" id="MBA2860738.1"/>
    </source>
</evidence>
<dbReference type="InterPro" id="IPR027485">
    <property type="entry name" value="AMMECR1_N"/>
</dbReference>
<dbReference type="NCBIfam" id="TIGR00296">
    <property type="entry name" value="TIGR00296 family protein"/>
    <property type="match status" value="1"/>
</dbReference>
<evidence type="ECO:0000313" key="14">
    <source>
        <dbReference type="Proteomes" id="UP000568063"/>
    </source>
</evidence>
<evidence type="ECO:0000313" key="9">
    <source>
        <dbReference type="EMBL" id="MBB6497199.1"/>
    </source>
</evidence>
<dbReference type="EMBL" id="JACDUI010000003">
    <property type="protein sequence ID" value="MBA2841066.1"/>
    <property type="molecule type" value="Genomic_DNA"/>
</dbReference>
<evidence type="ECO:0000313" key="5">
    <source>
        <dbReference type="EMBL" id="MBA2853621.1"/>
    </source>
</evidence>
<evidence type="ECO:0000313" key="16">
    <source>
        <dbReference type="Proteomes" id="UP000590564"/>
    </source>
</evidence>
<dbReference type="Pfam" id="PF01871">
    <property type="entry name" value="AMMECR1"/>
    <property type="match status" value="1"/>
</dbReference>
<dbReference type="InterPro" id="IPR002733">
    <property type="entry name" value="AMMECR1_domain"/>
</dbReference>
<dbReference type="GeneID" id="36101532"/>
<reference evidence="10" key="1">
    <citation type="journal article" date="2018" name="Genome Announc.">
        <title>Complete Genome Sequence of the Methanococcus maripaludis Type Strain JJ (DSM 2067), a Model for Selenoprotein Synthesis in Archaea.</title>
        <authorList>
            <person name="Poehlein A."/>
            <person name="Heym D."/>
            <person name="Quitzke V."/>
            <person name="Fersch J."/>
            <person name="Daniel R."/>
            <person name="Rother M."/>
        </authorList>
    </citation>
    <scope>NUCLEOTIDE SEQUENCE [LARGE SCALE GENOMIC DNA]</scope>
    <source>
        <strain evidence="10">DSM 2067</strain>
    </source>
</reference>
<evidence type="ECO:0000313" key="3">
    <source>
        <dbReference type="EMBL" id="AVB75856.1"/>
    </source>
</evidence>
<evidence type="ECO:0000313" key="13">
    <source>
        <dbReference type="Proteomes" id="UP000567099"/>
    </source>
</evidence>
<dbReference type="EMBL" id="JACHED010000002">
    <property type="protein sequence ID" value="MBB6497199.1"/>
    <property type="molecule type" value="Genomic_DNA"/>
</dbReference>
<accession>A0A2L1CAF8</accession>
<dbReference type="Proteomes" id="UP000590564">
    <property type="component" value="Unassembled WGS sequence"/>
</dbReference>
<dbReference type="Proteomes" id="UP000563838">
    <property type="component" value="Unassembled WGS sequence"/>
</dbReference>
<dbReference type="EMBL" id="JACDUM010000003">
    <property type="protein sequence ID" value="MBA2860738.1"/>
    <property type="molecule type" value="Genomic_DNA"/>
</dbReference>
<evidence type="ECO:0000313" key="8">
    <source>
        <dbReference type="EMBL" id="MBA2869665.1"/>
    </source>
</evidence>